<dbReference type="NCBIfam" id="TIGR01726">
    <property type="entry name" value="HEQRo_perm_3TM"/>
    <property type="match status" value="1"/>
</dbReference>
<dbReference type="InterPro" id="IPR010065">
    <property type="entry name" value="AA_ABC_transptr_permease_3TM"/>
</dbReference>
<dbReference type="Pfam" id="PF00528">
    <property type="entry name" value="BPD_transp_1"/>
    <property type="match status" value="1"/>
</dbReference>
<feature type="transmembrane region" description="Helical" evidence="9">
    <location>
        <begin position="72"/>
        <end position="104"/>
    </location>
</feature>
<dbReference type="InterPro" id="IPR043429">
    <property type="entry name" value="ArtM/GltK/GlnP/TcyL/YhdX-like"/>
</dbReference>
<dbReference type="SUPFAM" id="SSF161098">
    <property type="entry name" value="MetI-like"/>
    <property type="match status" value="1"/>
</dbReference>
<comment type="subcellular location">
    <subcellularLocation>
        <location evidence="1">Cell inner membrane</location>
        <topology evidence="1">Multi-pass membrane protein</topology>
    </subcellularLocation>
    <subcellularLocation>
        <location evidence="9">Cell membrane</location>
        <topology evidence="9">Multi-pass membrane protein</topology>
    </subcellularLocation>
</comment>
<dbReference type="CDD" id="cd06261">
    <property type="entry name" value="TM_PBP2"/>
    <property type="match status" value="1"/>
</dbReference>
<keyword evidence="7 9" id="KW-1133">Transmembrane helix</keyword>
<keyword evidence="6" id="KW-0029">Amino-acid transport</keyword>
<dbReference type="GO" id="GO:0022857">
    <property type="term" value="F:transmembrane transporter activity"/>
    <property type="evidence" value="ECO:0007669"/>
    <property type="project" value="InterPro"/>
</dbReference>
<proteinExistence type="inferred from homology"/>
<keyword evidence="12" id="KW-1185">Reference proteome</keyword>
<feature type="domain" description="ABC transmembrane type-1" evidence="10">
    <location>
        <begin position="80"/>
        <end position="369"/>
    </location>
</feature>
<organism evidence="11 12">
    <name type="scientific">Paracandidimonas soli</name>
    <dbReference type="NCBI Taxonomy" id="1917182"/>
    <lineage>
        <taxon>Bacteria</taxon>
        <taxon>Pseudomonadati</taxon>
        <taxon>Pseudomonadota</taxon>
        <taxon>Betaproteobacteria</taxon>
        <taxon>Burkholderiales</taxon>
        <taxon>Alcaligenaceae</taxon>
        <taxon>Paracandidimonas</taxon>
    </lineage>
</organism>
<feature type="transmembrane region" description="Helical" evidence="9">
    <location>
        <begin position="351"/>
        <end position="372"/>
    </location>
</feature>
<evidence type="ECO:0000256" key="7">
    <source>
        <dbReference type="ARBA" id="ARBA00022989"/>
    </source>
</evidence>
<dbReference type="InterPro" id="IPR000515">
    <property type="entry name" value="MetI-like"/>
</dbReference>
<dbReference type="RefSeq" id="WP_132473483.1">
    <property type="nucleotide sequence ID" value="NZ_JBHRVM010000001.1"/>
</dbReference>
<dbReference type="InterPro" id="IPR035906">
    <property type="entry name" value="MetI-like_sf"/>
</dbReference>
<dbReference type="PANTHER" id="PTHR30614:SF37">
    <property type="entry name" value="AMINO-ACID ABC TRANSPORTER PERMEASE PROTEIN YHDX-RELATED"/>
    <property type="match status" value="1"/>
</dbReference>
<name>A0A4R3VHN3_9BURK</name>
<dbReference type="PANTHER" id="PTHR30614">
    <property type="entry name" value="MEMBRANE COMPONENT OF AMINO ACID ABC TRANSPORTER"/>
    <property type="match status" value="1"/>
</dbReference>
<feature type="transmembrane region" description="Helical" evidence="9">
    <location>
        <begin position="125"/>
        <end position="143"/>
    </location>
</feature>
<keyword evidence="4" id="KW-1003">Cell membrane</keyword>
<dbReference type="Gene3D" id="1.10.3720.10">
    <property type="entry name" value="MetI-like"/>
    <property type="match status" value="2"/>
</dbReference>
<evidence type="ECO:0000313" key="12">
    <source>
        <dbReference type="Proteomes" id="UP000294692"/>
    </source>
</evidence>
<evidence type="ECO:0000256" key="3">
    <source>
        <dbReference type="ARBA" id="ARBA00022448"/>
    </source>
</evidence>
<dbReference type="GO" id="GO:0043190">
    <property type="term" value="C:ATP-binding cassette (ABC) transporter complex"/>
    <property type="evidence" value="ECO:0007669"/>
    <property type="project" value="InterPro"/>
</dbReference>
<dbReference type="Proteomes" id="UP000294692">
    <property type="component" value="Unassembled WGS sequence"/>
</dbReference>
<comment type="caution">
    <text evidence="11">The sequence shown here is derived from an EMBL/GenBank/DDBJ whole genome shotgun (WGS) entry which is preliminary data.</text>
</comment>
<evidence type="ECO:0000256" key="5">
    <source>
        <dbReference type="ARBA" id="ARBA00022692"/>
    </source>
</evidence>
<comment type="similarity">
    <text evidence="2">Belongs to the binding-protein-dependent transport system permease family. HisMQ subfamily.</text>
</comment>
<reference evidence="11 12" key="1">
    <citation type="submission" date="2019-03" db="EMBL/GenBank/DDBJ databases">
        <title>Genomic Encyclopedia of Type Strains, Phase IV (KMG-IV): sequencing the most valuable type-strain genomes for metagenomic binning, comparative biology and taxonomic classification.</title>
        <authorList>
            <person name="Goeker M."/>
        </authorList>
    </citation>
    <scope>NUCLEOTIDE SEQUENCE [LARGE SCALE GENOMIC DNA]</scope>
    <source>
        <strain evidence="11 12">DSM 100048</strain>
    </source>
</reference>
<evidence type="ECO:0000256" key="4">
    <source>
        <dbReference type="ARBA" id="ARBA00022475"/>
    </source>
</evidence>
<accession>A0A4R3VHN3</accession>
<feature type="transmembrane region" description="Helical" evidence="9">
    <location>
        <begin position="163"/>
        <end position="191"/>
    </location>
</feature>
<keyword evidence="5 9" id="KW-0812">Transmembrane</keyword>
<keyword evidence="8 9" id="KW-0472">Membrane</keyword>
<keyword evidence="3 9" id="KW-0813">Transport</keyword>
<dbReference type="OrthoDB" id="9808531at2"/>
<evidence type="ECO:0000313" key="11">
    <source>
        <dbReference type="EMBL" id="TCV03229.1"/>
    </source>
</evidence>
<evidence type="ECO:0000256" key="9">
    <source>
        <dbReference type="RuleBase" id="RU363032"/>
    </source>
</evidence>
<evidence type="ECO:0000256" key="6">
    <source>
        <dbReference type="ARBA" id="ARBA00022970"/>
    </source>
</evidence>
<dbReference type="AlphaFoldDB" id="A0A4R3VHN3"/>
<gene>
    <name evidence="11" type="ORF">EV686_101693</name>
</gene>
<feature type="transmembrane region" description="Helical" evidence="9">
    <location>
        <begin position="203"/>
        <end position="224"/>
    </location>
</feature>
<feature type="transmembrane region" description="Helical" evidence="9">
    <location>
        <begin position="244"/>
        <end position="265"/>
    </location>
</feature>
<evidence type="ECO:0000256" key="2">
    <source>
        <dbReference type="ARBA" id="ARBA00010072"/>
    </source>
</evidence>
<evidence type="ECO:0000256" key="1">
    <source>
        <dbReference type="ARBA" id="ARBA00004429"/>
    </source>
</evidence>
<feature type="transmembrane region" description="Helical" evidence="9">
    <location>
        <begin position="12"/>
        <end position="32"/>
    </location>
</feature>
<sequence>MLKDIWYSGRVRAWLAQAVLLAGLIALLWWIGGNTVQNLATRGIRTGFDFLSRPARFPISESVLRYSAEDSFLWAFVVGLANTLWVSALTIVLATILGLGIALARLSAHPILSRLAAGYVTLLRNVPLIVVLLFCYSAVLTIFPPVRHAWSPLPGVYFSMRGAYVPELVLAPGGMAVLAAIGAGLAGLIWISLRRRKRGANGVLHFGLGLLLWGGLAFALWQVADRPVRLEMPELRGLNFRGGHQLSPEFCAIIFGLTLYTAAFVGEVIRGGITAVSRGQWEGGSALGLTDGQIMFRIIMPQALRVIIPPMTSQYLSTVKNTTLAVAVGYPELGLIVNTVINQTGQALESITIMLAVFLTISLSVSGLMNWLNARVALVER</sequence>
<evidence type="ECO:0000256" key="8">
    <source>
        <dbReference type="ARBA" id="ARBA00023136"/>
    </source>
</evidence>
<evidence type="ECO:0000259" key="10">
    <source>
        <dbReference type="PROSITE" id="PS50928"/>
    </source>
</evidence>
<protein>
    <submittedName>
        <fullName evidence="11">General L-amino acid transport system permease protein</fullName>
    </submittedName>
</protein>
<dbReference type="PROSITE" id="PS50928">
    <property type="entry name" value="ABC_TM1"/>
    <property type="match status" value="1"/>
</dbReference>
<dbReference type="EMBL" id="SMBX01000001">
    <property type="protein sequence ID" value="TCV03229.1"/>
    <property type="molecule type" value="Genomic_DNA"/>
</dbReference>
<dbReference type="GO" id="GO:0006865">
    <property type="term" value="P:amino acid transport"/>
    <property type="evidence" value="ECO:0007669"/>
    <property type="project" value="UniProtKB-KW"/>
</dbReference>